<comment type="caution">
    <text evidence="2">The sequence shown here is derived from an EMBL/GenBank/DDBJ whole genome shotgun (WGS) entry which is preliminary data.</text>
</comment>
<gene>
    <name evidence="2" type="ORF">SO802_028848</name>
</gene>
<organism evidence="2 3">
    <name type="scientific">Lithocarpus litseifolius</name>
    <dbReference type="NCBI Taxonomy" id="425828"/>
    <lineage>
        <taxon>Eukaryota</taxon>
        <taxon>Viridiplantae</taxon>
        <taxon>Streptophyta</taxon>
        <taxon>Embryophyta</taxon>
        <taxon>Tracheophyta</taxon>
        <taxon>Spermatophyta</taxon>
        <taxon>Magnoliopsida</taxon>
        <taxon>eudicotyledons</taxon>
        <taxon>Gunneridae</taxon>
        <taxon>Pentapetalae</taxon>
        <taxon>rosids</taxon>
        <taxon>fabids</taxon>
        <taxon>Fagales</taxon>
        <taxon>Fagaceae</taxon>
        <taxon>Lithocarpus</taxon>
    </lineage>
</organism>
<dbReference type="AlphaFoldDB" id="A0AAW2BUY6"/>
<protein>
    <submittedName>
        <fullName evidence="2">Uncharacterized protein</fullName>
    </submittedName>
</protein>
<dbReference type="Proteomes" id="UP001459277">
    <property type="component" value="Unassembled WGS sequence"/>
</dbReference>
<accession>A0AAW2BUY6</accession>
<evidence type="ECO:0000313" key="2">
    <source>
        <dbReference type="EMBL" id="KAK9988609.1"/>
    </source>
</evidence>
<reference evidence="2 3" key="1">
    <citation type="submission" date="2024-01" db="EMBL/GenBank/DDBJ databases">
        <title>A telomere-to-telomere, gap-free genome of sweet tea (Lithocarpus litseifolius).</title>
        <authorList>
            <person name="Zhou J."/>
        </authorList>
    </citation>
    <scope>NUCLEOTIDE SEQUENCE [LARGE SCALE GENOMIC DNA]</scope>
    <source>
        <strain evidence="2">Zhou-2022a</strain>
        <tissue evidence="2">Leaf</tissue>
    </source>
</reference>
<dbReference type="EMBL" id="JAZDWU010000010">
    <property type="protein sequence ID" value="KAK9988609.1"/>
    <property type="molecule type" value="Genomic_DNA"/>
</dbReference>
<proteinExistence type="predicted"/>
<evidence type="ECO:0000256" key="1">
    <source>
        <dbReference type="SAM" id="MobiDB-lite"/>
    </source>
</evidence>
<evidence type="ECO:0000313" key="3">
    <source>
        <dbReference type="Proteomes" id="UP001459277"/>
    </source>
</evidence>
<sequence>MATGALVSIASRVRIECLTVETRSDRAFLEGTNEITFNDEYMEKDSKEENDAEDEESIMAKEEVQVSAKEKLEEIDLGTNPQMLRPISITFEGKNTRVEVKKQRDSIIEVLKKKFPEKEECEEDWRAPIREALLKEKDVAKLKIVKDYVLMKGKLYCRMSGGILSRCVGARGGLEKAKRNAEQD</sequence>
<feature type="region of interest" description="Disordered" evidence="1">
    <location>
        <begin position="39"/>
        <end position="60"/>
    </location>
</feature>
<name>A0AAW2BUY6_9ROSI</name>
<keyword evidence="3" id="KW-1185">Reference proteome</keyword>